<accession>A0ABS5CDI4</accession>
<evidence type="ECO:0000313" key="3">
    <source>
        <dbReference type="Proteomes" id="UP000673394"/>
    </source>
</evidence>
<evidence type="ECO:0000313" key="2">
    <source>
        <dbReference type="EMBL" id="MBP3964044.1"/>
    </source>
</evidence>
<dbReference type="InterPro" id="IPR039532">
    <property type="entry name" value="TetR_C_Firmicutes"/>
</dbReference>
<proteinExistence type="predicted"/>
<reference evidence="2 3" key="1">
    <citation type="submission" date="2021-04" db="EMBL/GenBank/DDBJ databases">
        <title>Paenibacillus sp. DLE-14 whole genome sequence.</title>
        <authorList>
            <person name="Ham Y.J."/>
        </authorList>
    </citation>
    <scope>NUCLEOTIDE SEQUENCE [LARGE SCALE GENOMIC DNA]</scope>
    <source>
        <strain evidence="2 3">DLE-14</strain>
    </source>
</reference>
<sequence length="146" mass="16660">MLSKLPEERVDLDHSLLQMFLNFEAHFSFYYTVLTHKGISCFREQLIQLVKAGIVERLKASGNIEEGNKEVSVQFLLSAYVGVVEWWILNKMPLSPLHVAGELRDMLDKYDMQPPYAALNRHAAVACDTVGLVIHIFHAHTRAYFG</sequence>
<feature type="domain" description="Transcriptional regulator TetR C-terminal Firmicutes type" evidence="1">
    <location>
        <begin position="13"/>
        <end position="108"/>
    </location>
</feature>
<dbReference type="Proteomes" id="UP000673394">
    <property type="component" value="Unassembled WGS sequence"/>
</dbReference>
<comment type="caution">
    <text evidence="2">The sequence shown here is derived from an EMBL/GenBank/DDBJ whole genome shotgun (WGS) entry which is preliminary data.</text>
</comment>
<dbReference type="Gene3D" id="1.10.357.10">
    <property type="entry name" value="Tetracycline Repressor, domain 2"/>
    <property type="match status" value="1"/>
</dbReference>
<keyword evidence="3" id="KW-1185">Reference proteome</keyword>
<dbReference type="Pfam" id="PF14278">
    <property type="entry name" value="TetR_C_8"/>
    <property type="match status" value="1"/>
</dbReference>
<name>A0ABS5CDI4_9BACL</name>
<evidence type="ECO:0000259" key="1">
    <source>
        <dbReference type="Pfam" id="PF14278"/>
    </source>
</evidence>
<dbReference type="EMBL" id="JAGKSP010000005">
    <property type="protein sequence ID" value="MBP3964044.1"/>
    <property type="molecule type" value="Genomic_DNA"/>
</dbReference>
<organism evidence="2 3">
    <name type="scientific">Paenibacillus lignilyticus</name>
    <dbReference type="NCBI Taxonomy" id="1172615"/>
    <lineage>
        <taxon>Bacteria</taxon>
        <taxon>Bacillati</taxon>
        <taxon>Bacillota</taxon>
        <taxon>Bacilli</taxon>
        <taxon>Bacillales</taxon>
        <taxon>Paenibacillaceae</taxon>
        <taxon>Paenibacillus</taxon>
    </lineage>
</organism>
<protein>
    <submittedName>
        <fullName evidence="2">TetR family transcriptional regulator C-terminal domain-containing protein</fullName>
    </submittedName>
</protein>
<gene>
    <name evidence="2" type="ORF">I8J30_15105</name>
</gene>